<reference evidence="2" key="1">
    <citation type="submission" date="2016-10" db="EMBL/GenBank/DDBJ databases">
        <authorList>
            <person name="Varghese N."/>
            <person name="Submissions S."/>
        </authorList>
    </citation>
    <scope>NUCLEOTIDE SEQUENCE [LARGE SCALE GENOMIC DNA]</scope>
    <source>
        <strain evidence="2">IBRC-M10078</strain>
    </source>
</reference>
<gene>
    <name evidence="1" type="ORF">SAMN05216565_104139</name>
</gene>
<dbReference type="AlphaFoldDB" id="A0A1H0U445"/>
<name>A0A1H0U445_9BACI</name>
<dbReference type="Proteomes" id="UP000199159">
    <property type="component" value="Unassembled WGS sequence"/>
</dbReference>
<feature type="non-terminal residue" evidence="1">
    <location>
        <position position="1"/>
    </location>
</feature>
<sequence length="56" mass="6357">KLKDRGNIEDFRGISGEVRGIITLSRGITLNQSPQLSEHLSHIYHYTIPPHIFTLS</sequence>
<organism evidence="1 2">
    <name type="scientific">Litchfieldia salsa</name>
    <dbReference type="NCBI Taxonomy" id="930152"/>
    <lineage>
        <taxon>Bacteria</taxon>
        <taxon>Bacillati</taxon>
        <taxon>Bacillota</taxon>
        <taxon>Bacilli</taxon>
        <taxon>Bacillales</taxon>
        <taxon>Bacillaceae</taxon>
        <taxon>Litchfieldia</taxon>
    </lineage>
</organism>
<keyword evidence="2" id="KW-1185">Reference proteome</keyword>
<dbReference type="EMBL" id="FNJU01000004">
    <property type="protein sequence ID" value="SDP60963.1"/>
    <property type="molecule type" value="Genomic_DNA"/>
</dbReference>
<proteinExistence type="predicted"/>
<evidence type="ECO:0000313" key="1">
    <source>
        <dbReference type="EMBL" id="SDP60963.1"/>
    </source>
</evidence>
<accession>A0A1H0U445</accession>
<evidence type="ECO:0000313" key="2">
    <source>
        <dbReference type="Proteomes" id="UP000199159"/>
    </source>
</evidence>
<protein>
    <submittedName>
        <fullName evidence="1">Uncharacterized protein</fullName>
    </submittedName>
</protein>